<evidence type="ECO:0000259" key="7">
    <source>
        <dbReference type="PROSITE" id="PS50846"/>
    </source>
</evidence>
<comment type="similarity">
    <text evidence="5">Belongs to the HIPP family.</text>
</comment>
<dbReference type="CDD" id="cd00371">
    <property type="entry name" value="HMA"/>
    <property type="match status" value="1"/>
</dbReference>
<dbReference type="Gene3D" id="3.30.70.100">
    <property type="match status" value="1"/>
</dbReference>
<dbReference type="GO" id="GO:0046872">
    <property type="term" value="F:metal ion binding"/>
    <property type="evidence" value="ECO:0007669"/>
    <property type="project" value="UniProtKB-KW"/>
</dbReference>
<evidence type="ECO:0000256" key="3">
    <source>
        <dbReference type="ARBA" id="ARBA00023288"/>
    </source>
</evidence>
<organism evidence="8 9">
    <name type="scientific">Dovyalis caffra</name>
    <dbReference type="NCBI Taxonomy" id="77055"/>
    <lineage>
        <taxon>Eukaryota</taxon>
        <taxon>Viridiplantae</taxon>
        <taxon>Streptophyta</taxon>
        <taxon>Embryophyta</taxon>
        <taxon>Tracheophyta</taxon>
        <taxon>Spermatophyta</taxon>
        <taxon>Magnoliopsida</taxon>
        <taxon>eudicotyledons</taxon>
        <taxon>Gunneridae</taxon>
        <taxon>Pentapetalae</taxon>
        <taxon>rosids</taxon>
        <taxon>fabids</taxon>
        <taxon>Malpighiales</taxon>
        <taxon>Salicaceae</taxon>
        <taxon>Flacourtieae</taxon>
        <taxon>Dovyalis</taxon>
    </lineage>
</organism>
<evidence type="ECO:0000256" key="4">
    <source>
        <dbReference type="ARBA" id="ARBA00023289"/>
    </source>
</evidence>
<keyword evidence="1" id="KW-0488">Methylation</keyword>
<feature type="compositionally biased region" description="Acidic residues" evidence="6">
    <location>
        <begin position="137"/>
        <end position="149"/>
    </location>
</feature>
<dbReference type="PANTHER" id="PTHR45868:SF80">
    <property type="entry name" value="F15K9.8-RELATED"/>
    <property type="match status" value="1"/>
</dbReference>
<evidence type="ECO:0000313" key="8">
    <source>
        <dbReference type="EMBL" id="CAK7348279.1"/>
    </source>
</evidence>
<dbReference type="Pfam" id="PF00403">
    <property type="entry name" value="HMA"/>
    <property type="match status" value="1"/>
</dbReference>
<evidence type="ECO:0000256" key="1">
    <source>
        <dbReference type="ARBA" id="ARBA00022481"/>
    </source>
</evidence>
<keyword evidence="4" id="KW-0636">Prenylation</keyword>
<feature type="compositionally biased region" description="Basic residues" evidence="6">
    <location>
        <begin position="92"/>
        <end position="101"/>
    </location>
</feature>
<dbReference type="SUPFAM" id="SSF55008">
    <property type="entry name" value="HMA, heavy metal-associated domain"/>
    <property type="match status" value="1"/>
</dbReference>
<dbReference type="EMBL" id="CAWUPB010001173">
    <property type="protein sequence ID" value="CAK7348279.1"/>
    <property type="molecule type" value="Genomic_DNA"/>
</dbReference>
<feature type="compositionally biased region" description="Basic residues" evidence="6">
    <location>
        <begin position="166"/>
        <end position="176"/>
    </location>
</feature>
<dbReference type="AlphaFoldDB" id="A0AAV1S9Z6"/>
<feature type="compositionally biased region" description="Basic and acidic residues" evidence="6">
    <location>
        <begin position="102"/>
        <end position="128"/>
    </location>
</feature>
<dbReference type="InterPro" id="IPR036163">
    <property type="entry name" value="HMA_dom_sf"/>
</dbReference>
<keyword evidence="2" id="KW-0479">Metal-binding</keyword>
<accession>A0AAV1S9Z6</accession>
<keyword evidence="3" id="KW-0449">Lipoprotein</keyword>
<dbReference type="Proteomes" id="UP001314170">
    <property type="component" value="Unassembled WGS sequence"/>
</dbReference>
<feature type="region of interest" description="Disordered" evidence="6">
    <location>
        <begin position="78"/>
        <end position="216"/>
    </location>
</feature>
<dbReference type="InterPro" id="IPR006121">
    <property type="entry name" value="HMA_dom"/>
</dbReference>
<proteinExistence type="inferred from homology"/>
<evidence type="ECO:0000256" key="6">
    <source>
        <dbReference type="SAM" id="MobiDB-lite"/>
    </source>
</evidence>
<feature type="region of interest" description="Disordered" evidence="6">
    <location>
        <begin position="271"/>
        <end position="294"/>
    </location>
</feature>
<dbReference type="PANTHER" id="PTHR45868">
    <property type="entry name" value="HEAVY METAL-ASSOCIATED ISOPRENYLATED PLANT PROTEIN 33-RELATED"/>
    <property type="match status" value="1"/>
</dbReference>
<gene>
    <name evidence="8" type="ORF">DCAF_LOCUS20976</name>
</gene>
<keyword evidence="9" id="KW-1185">Reference proteome</keyword>
<protein>
    <recommendedName>
        <fullName evidence="7">HMA domain-containing protein</fullName>
    </recommendedName>
</protein>
<sequence>MAIKPAEEALDELKYQTWVLKVSIHCEGCKKKVKKVLQSIDGVYKTEVDSYQHKVTVTGNVDAQTLIKKLMRSGKYAELWPQNSENKEKNSGKSKKNGKQKSPKDVQEVGGDDHHQKSTQAEKPETDAKSSVGIGGDDQDSDAESDDAGVESAALVAAAAGGGGSGKKKKKKKKKPNGNSSNGANGDNSGGVPADSMGPSMAALDSAPSMPPLMSHSPPQQHVYTYPPMYYPPPPVYGINYNTAYRSGSESYYAHPMHAHHIHYHQERYQPPAPPFDPINEFGDDDNETGCSVM</sequence>
<feature type="compositionally biased region" description="Low complexity" evidence="6">
    <location>
        <begin position="177"/>
        <end position="191"/>
    </location>
</feature>
<comment type="caution">
    <text evidence="8">The sequence shown here is derived from an EMBL/GenBank/DDBJ whole genome shotgun (WGS) entry which is preliminary data.</text>
</comment>
<evidence type="ECO:0000256" key="5">
    <source>
        <dbReference type="ARBA" id="ARBA00024045"/>
    </source>
</evidence>
<name>A0AAV1S9Z6_9ROSI</name>
<dbReference type="PROSITE" id="PS50846">
    <property type="entry name" value="HMA_2"/>
    <property type="match status" value="1"/>
</dbReference>
<feature type="domain" description="HMA" evidence="7">
    <location>
        <begin position="15"/>
        <end position="78"/>
    </location>
</feature>
<evidence type="ECO:0000256" key="2">
    <source>
        <dbReference type="ARBA" id="ARBA00022723"/>
    </source>
</evidence>
<reference evidence="8 9" key="1">
    <citation type="submission" date="2024-01" db="EMBL/GenBank/DDBJ databases">
        <authorList>
            <person name="Waweru B."/>
        </authorList>
    </citation>
    <scope>NUCLEOTIDE SEQUENCE [LARGE SCALE GENOMIC DNA]</scope>
</reference>
<evidence type="ECO:0000313" key="9">
    <source>
        <dbReference type="Proteomes" id="UP001314170"/>
    </source>
</evidence>